<comment type="caution">
    <text evidence="1">The sequence shown here is derived from an EMBL/GenBank/DDBJ whole genome shotgun (WGS) entry which is preliminary data.</text>
</comment>
<accession>A0A841L486</accession>
<sequence length="155" mass="18377">MCKVIELDKYKKNQTRKDWRNIPLYGPVWFYELNDGIKQLARKDAAIIVQNIKEHLSCEYYHFLEANSLDSKQYTIEQYIAQHINVNDPFSISHSIQFSRGANLKIISENDWNNISDMIIRISILDYYNLLPVEVEPVDLVSRYFWDSIKIDISK</sequence>
<gene>
    <name evidence="1" type="ORF">HNQ80_005158</name>
</gene>
<keyword evidence="2" id="KW-1185">Reference proteome</keyword>
<name>A0A841L486_9FIRM</name>
<evidence type="ECO:0000313" key="2">
    <source>
        <dbReference type="Proteomes" id="UP000579281"/>
    </source>
</evidence>
<proteinExistence type="predicted"/>
<dbReference type="RefSeq" id="WP_184313952.1">
    <property type="nucleotide sequence ID" value="NZ_JACHEN010000059.1"/>
</dbReference>
<organism evidence="1 2">
    <name type="scientific">Anaerosolibacter carboniphilus</name>
    <dbReference type="NCBI Taxonomy" id="1417629"/>
    <lineage>
        <taxon>Bacteria</taxon>
        <taxon>Bacillati</taxon>
        <taxon>Bacillota</taxon>
        <taxon>Clostridia</taxon>
        <taxon>Peptostreptococcales</taxon>
        <taxon>Thermotaleaceae</taxon>
        <taxon>Anaerosolibacter</taxon>
    </lineage>
</organism>
<dbReference type="AlphaFoldDB" id="A0A841L486"/>
<evidence type="ECO:0000313" key="1">
    <source>
        <dbReference type="EMBL" id="MBB6218980.1"/>
    </source>
</evidence>
<dbReference type="EMBL" id="JACHEN010000059">
    <property type="protein sequence ID" value="MBB6218980.1"/>
    <property type="molecule type" value="Genomic_DNA"/>
</dbReference>
<reference evidence="1 2" key="1">
    <citation type="submission" date="2020-08" db="EMBL/GenBank/DDBJ databases">
        <title>Genomic Encyclopedia of Type Strains, Phase IV (KMG-IV): sequencing the most valuable type-strain genomes for metagenomic binning, comparative biology and taxonomic classification.</title>
        <authorList>
            <person name="Goeker M."/>
        </authorList>
    </citation>
    <scope>NUCLEOTIDE SEQUENCE [LARGE SCALE GENOMIC DNA]</scope>
    <source>
        <strain evidence="1 2">DSM 103526</strain>
    </source>
</reference>
<protein>
    <submittedName>
        <fullName evidence="1">Uncharacterized protein</fullName>
    </submittedName>
</protein>
<dbReference type="Proteomes" id="UP000579281">
    <property type="component" value="Unassembled WGS sequence"/>
</dbReference>